<evidence type="ECO:0000256" key="5">
    <source>
        <dbReference type="ARBA" id="ARBA00022692"/>
    </source>
</evidence>
<keyword evidence="9 19" id="KW-0106">Calcium</keyword>
<evidence type="ECO:0000256" key="17">
    <source>
        <dbReference type="ARBA" id="ARBA00053655"/>
    </source>
</evidence>
<dbReference type="Proteomes" id="UP000014760">
    <property type="component" value="Unassembled WGS sequence"/>
</dbReference>
<evidence type="ECO:0000256" key="19">
    <source>
        <dbReference type="PIRSR" id="PIRSR601382-2"/>
    </source>
</evidence>
<reference evidence="25" key="3">
    <citation type="submission" date="2015-06" db="UniProtKB">
        <authorList>
            <consortium name="EnsemblMetazoa"/>
        </authorList>
    </citation>
    <scope>IDENTIFICATION</scope>
</reference>
<comment type="function">
    <text evidence="17">Involved in glycoprotein quality control targeting of misfolded glycoproteins for degradation. It primarily trims a single alpha-1,2-linked mannose residue from Man(9)GlcNAc(2) to produce Man(8)GlcNAc(2), but at high enzyme concentrations, as found in the ER quality control compartment (ERQC), it further trims the carbohydrates to Man(5-6)GlcNAc(2).</text>
</comment>
<feature type="coiled-coil region" evidence="22">
    <location>
        <begin position="98"/>
        <end position="128"/>
    </location>
</feature>
<keyword evidence="13 20" id="KW-1015">Disulfide bond</keyword>
<keyword evidence="26" id="KW-1185">Reference proteome</keyword>
<dbReference type="SUPFAM" id="SSF48225">
    <property type="entry name" value="Seven-hairpin glycosidases"/>
    <property type="match status" value="1"/>
</dbReference>
<feature type="active site" evidence="18">
    <location>
        <position position="367"/>
    </location>
</feature>
<dbReference type="GO" id="GO:0004571">
    <property type="term" value="F:mannosyl-oligosaccharide 1,2-alpha-mannosidase activity"/>
    <property type="evidence" value="ECO:0007669"/>
    <property type="project" value="UniProtKB-EC"/>
</dbReference>
<comment type="cofactor">
    <cofactor evidence="1 19">
        <name>Ca(2+)</name>
        <dbReference type="ChEBI" id="CHEBI:29108"/>
    </cofactor>
</comment>
<evidence type="ECO:0000256" key="8">
    <source>
        <dbReference type="ARBA" id="ARBA00022824"/>
    </source>
</evidence>
<proteinExistence type="inferred from homology"/>
<keyword evidence="7 21" id="KW-0378">Hydrolase</keyword>
<evidence type="ECO:0000256" key="2">
    <source>
        <dbReference type="ARBA" id="ARBA00004648"/>
    </source>
</evidence>
<evidence type="ECO:0000256" key="16">
    <source>
        <dbReference type="ARBA" id="ARBA00048605"/>
    </source>
</evidence>
<feature type="transmembrane region" description="Helical" evidence="23">
    <location>
        <begin position="46"/>
        <end position="66"/>
    </location>
</feature>
<evidence type="ECO:0000256" key="15">
    <source>
        <dbReference type="ARBA" id="ARBA00047669"/>
    </source>
</evidence>
<dbReference type="InterPro" id="IPR001382">
    <property type="entry name" value="Glyco_hydro_47"/>
</dbReference>
<comment type="catalytic activity">
    <reaction evidence="15">
        <text>N(4)-(alpha-D-Man-(1-&gt;2)-alpha-D-Man-(1-&gt;2)-alpha-D-Man-(1-&gt;3)-[alpha-D-Man-(1-&gt;3)-[alpha-D-Man-(1-&gt;2)-alpha-D-Man-(1-&gt;6)]-alpha-D-Man-(1-&gt;6)]-beta-D-Man-(1-&gt;4)-beta-D-GlcNAc-(1-&gt;4)-beta-D-GlcNAc)-L-asparaginyl-[protein] (N-glucan mannose isomer 8A1,2,3B1,3) + 3 H2O = N(4)-(alpha-D-Man-(1-&gt;3)-[alpha-D-Man-(1-&gt;3)-[alpha-D-Man-(1-&gt;6)]-alpha-D-Man-(1-&gt;6)]-beta-D-Man-(1-&gt;4)-beta-D-GlcNAc-(1-&gt;4)-beta-D-GlcNAc)-L-asparaginyl-[protein] (N-glucan mannose isomer 5A1,2) + 3 beta-D-mannose</text>
        <dbReference type="Rhea" id="RHEA:56028"/>
        <dbReference type="Rhea" id="RHEA-COMP:14358"/>
        <dbReference type="Rhea" id="RHEA-COMP:14367"/>
        <dbReference type="ChEBI" id="CHEBI:15377"/>
        <dbReference type="ChEBI" id="CHEBI:28563"/>
        <dbReference type="ChEBI" id="CHEBI:59087"/>
        <dbReference type="ChEBI" id="CHEBI:60628"/>
        <dbReference type="EC" id="3.2.1.113"/>
    </reaction>
</comment>
<feature type="active site" evidence="18">
    <location>
        <position position="503"/>
    </location>
</feature>
<dbReference type="InterPro" id="IPR012341">
    <property type="entry name" value="6hp_glycosidase-like_sf"/>
</dbReference>
<dbReference type="FunCoup" id="R7TA21">
    <property type="interactions" value="2084"/>
</dbReference>
<dbReference type="InterPro" id="IPR036026">
    <property type="entry name" value="Seven-hairpin_glycosidases"/>
</dbReference>
<evidence type="ECO:0000313" key="25">
    <source>
        <dbReference type="EnsemblMetazoa" id="CapteP191990"/>
    </source>
</evidence>
<evidence type="ECO:0000256" key="23">
    <source>
        <dbReference type="SAM" id="Phobius"/>
    </source>
</evidence>
<keyword evidence="6 19" id="KW-0479">Metal-binding</keyword>
<dbReference type="PRINTS" id="PR00747">
    <property type="entry name" value="GLYHDRLASE47"/>
</dbReference>
<keyword evidence="22" id="KW-0175">Coiled coil</keyword>
<keyword evidence="5 23" id="KW-0812">Transmembrane</keyword>
<keyword evidence="11 23" id="KW-1133">Transmembrane helix</keyword>
<dbReference type="PANTHER" id="PTHR11742">
    <property type="entry name" value="MANNOSYL-OLIGOSACCHARIDE ALPHA-1,2-MANNOSIDASE-RELATED"/>
    <property type="match status" value="1"/>
</dbReference>
<gene>
    <name evidence="24" type="ORF">CAPTEDRAFT_191990</name>
</gene>
<keyword evidence="8" id="KW-0256">Endoplasmic reticulum</keyword>
<sequence length="601" mass="68644">MTSISNRDYSTLFIPGSNTVYDNEKSRRKQSCWRSWNRLSSLQRSVTCLVLIFGTLFAIYLIPTLFKDFSNLEDIDSLSRKKQVAEEDFAPNEAVKEKNSVLEALHEVQRKAEEKEESERREESLKGEAPLGILVPPAMPDDQPIKFNGPENERQHAVVKAFKHSWVAYKKYAWGHDELKPVSKTFSEWFGVGLTLVDALDTMFIMDLKEEFNDAKGWVESSLNFDVNKDVNLFECTIRILGGLLSAYHLSKEPVFLEKAKDVADRMMPAFTSGSAVPYSDVNLKLRTAHAPRWGPDSSTSEISTIQLEFIDLSRLTGDPKYEEAVNRVTAHLHSLPKKDGLVPIFINANTGRFRNTATITLGARGDSYYEYLLKMWLQSGKRNNMVKDDYLEAVEGMKTHLMRESEPSKFMYFGEKLSGHSFSPKMDHLVCFMGGSLALGAHNGLPKEHLELGKRLTETCWKMYEKMPTGLAPEIVYFNAVPSAAEDIIVKPADAHNLERPETVESLFYLYRITGDKKYQDWGWKIFQSFQKYTRLPEGYSSIGNVRSASNPGIRNKMESFWLAETLKYLYLLLADDQEILPLNQWVFNTEAHPLPVRWS</sequence>
<accession>R7TA21</accession>
<dbReference type="STRING" id="283909.R7TA21"/>
<evidence type="ECO:0000256" key="22">
    <source>
        <dbReference type="SAM" id="Coils"/>
    </source>
</evidence>
<dbReference type="EMBL" id="AMQN01003053">
    <property type="status" value="NOT_ANNOTATED_CDS"/>
    <property type="molecule type" value="Genomic_DNA"/>
</dbReference>
<evidence type="ECO:0000313" key="24">
    <source>
        <dbReference type="EMBL" id="ELT90603.1"/>
    </source>
</evidence>
<reference evidence="26" key="1">
    <citation type="submission" date="2012-12" db="EMBL/GenBank/DDBJ databases">
        <authorList>
            <person name="Hellsten U."/>
            <person name="Grimwood J."/>
            <person name="Chapman J.A."/>
            <person name="Shapiro H."/>
            <person name="Aerts A."/>
            <person name="Otillar R.P."/>
            <person name="Terry A.Y."/>
            <person name="Boore J.L."/>
            <person name="Simakov O."/>
            <person name="Marletaz F."/>
            <person name="Cho S.-J."/>
            <person name="Edsinger-Gonzales E."/>
            <person name="Havlak P."/>
            <person name="Kuo D.-H."/>
            <person name="Larsson T."/>
            <person name="Lv J."/>
            <person name="Arendt D."/>
            <person name="Savage R."/>
            <person name="Osoegawa K."/>
            <person name="de Jong P."/>
            <person name="Lindberg D.R."/>
            <person name="Seaver E.C."/>
            <person name="Weisblat D.A."/>
            <person name="Putnam N.H."/>
            <person name="Grigoriev I.V."/>
            <person name="Rokhsar D.S."/>
        </authorList>
    </citation>
    <scope>NUCLEOTIDE SEQUENCE</scope>
    <source>
        <strain evidence="26">I ESC-2004</strain>
    </source>
</reference>
<dbReference type="GO" id="GO:0005975">
    <property type="term" value="P:carbohydrate metabolic process"/>
    <property type="evidence" value="ECO:0007669"/>
    <property type="project" value="InterPro"/>
</dbReference>
<evidence type="ECO:0000256" key="1">
    <source>
        <dbReference type="ARBA" id="ARBA00001913"/>
    </source>
</evidence>
<dbReference type="GO" id="GO:0005509">
    <property type="term" value="F:calcium ion binding"/>
    <property type="evidence" value="ECO:0007669"/>
    <property type="project" value="InterPro"/>
</dbReference>
<dbReference type="GO" id="GO:0034976">
    <property type="term" value="P:response to endoplasmic reticulum stress"/>
    <property type="evidence" value="ECO:0007669"/>
    <property type="project" value="UniProtKB-ARBA"/>
</dbReference>
<evidence type="ECO:0000256" key="14">
    <source>
        <dbReference type="ARBA" id="ARBA00023295"/>
    </source>
</evidence>
<feature type="disulfide bond" evidence="20">
    <location>
        <begin position="432"/>
        <end position="461"/>
    </location>
</feature>
<evidence type="ECO:0000256" key="12">
    <source>
        <dbReference type="ARBA" id="ARBA00023136"/>
    </source>
</evidence>
<dbReference type="GO" id="GO:0005789">
    <property type="term" value="C:endoplasmic reticulum membrane"/>
    <property type="evidence" value="ECO:0007669"/>
    <property type="project" value="UniProtKB-SubCell"/>
</dbReference>
<evidence type="ECO:0000256" key="11">
    <source>
        <dbReference type="ARBA" id="ARBA00022989"/>
    </source>
</evidence>
<comment type="subcellular location">
    <subcellularLocation>
        <location evidence="2">Endoplasmic reticulum membrane</location>
        <topology evidence="2">Single-pass type II membrane protein</topology>
    </subcellularLocation>
</comment>
<dbReference type="HOGENOM" id="CLU_003818_3_3_1"/>
<evidence type="ECO:0000256" key="9">
    <source>
        <dbReference type="ARBA" id="ARBA00022837"/>
    </source>
</evidence>
<dbReference type="PANTHER" id="PTHR11742:SF55">
    <property type="entry name" value="ENDOPLASMIC RETICULUM MANNOSYL-OLIGOSACCHARIDE 1,2-ALPHA-MANNOSIDASE"/>
    <property type="match status" value="1"/>
</dbReference>
<evidence type="ECO:0000256" key="18">
    <source>
        <dbReference type="PIRSR" id="PIRSR601382-1"/>
    </source>
</evidence>
<reference evidence="24 26" key="2">
    <citation type="journal article" date="2013" name="Nature">
        <title>Insights into bilaterian evolution from three spiralian genomes.</title>
        <authorList>
            <person name="Simakov O."/>
            <person name="Marletaz F."/>
            <person name="Cho S.J."/>
            <person name="Edsinger-Gonzales E."/>
            <person name="Havlak P."/>
            <person name="Hellsten U."/>
            <person name="Kuo D.H."/>
            <person name="Larsson T."/>
            <person name="Lv J."/>
            <person name="Arendt D."/>
            <person name="Savage R."/>
            <person name="Osoegawa K."/>
            <person name="de Jong P."/>
            <person name="Grimwood J."/>
            <person name="Chapman J.A."/>
            <person name="Shapiro H."/>
            <person name="Aerts A."/>
            <person name="Otillar R.P."/>
            <person name="Terry A.Y."/>
            <person name="Boore J.L."/>
            <person name="Grigoriev I.V."/>
            <person name="Lindberg D.R."/>
            <person name="Seaver E.C."/>
            <person name="Weisblat D.A."/>
            <person name="Putnam N.H."/>
            <person name="Rokhsar D.S."/>
        </authorList>
    </citation>
    <scope>NUCLEOTIDE SEQUENCE</scope>
    <source>
        <strain evidence="24 26">I ESC-2004</strain>
    </source>
</reference>
<dbReference type="InterPro" id="IPR050749">
    <property type="entry name" value="Glycosyl_Hydrolase_47"/>
</dbReference>
<evidence type="ECO:0000313" key="26">
    <source>
        <dbReference type="Proteomes" id="UP000014760"/>
    </source>
</evidence>
<organism evidence="24">
    <name type="scientific">Capitella teleta</name>
    <name type="common">Polychaete worm</name>
    <dbReference type="NCBI Taxonomy" id="283909"/>
    <lineage>
        <taxon>Eukaryota</taxon>
        <taxon>Metazoa</taxon>
        <taxon>Spiralia</taxon>
        <taxon>Lophotrochozoa</taxon>
        <taxon>Annelida</taxon>
        <taxon>Polychaeta</taxon>
        <taxon>Sedentaria</taxon>
        <taxon>Scolecida</taxon>
        <taxon>Capitellidae</taxon>
        <taxon>Capitella</taxon>
    </lineage>
</organism>
<dbReference type="FunFam" id="1.50.10.10:FF:000010">
    <property type="entry name" value="alpha-1,2-Mannosidase"/>
    <property type="match status" value="1"/>
</dbReference>
<keyword evidence="10" id="KW-0735">Signal-anchor</keyword>
<evidence type="ECO:0000256" key="4">
    <source>
        <dbReference type="ARBA" id="ARBA00007658"/>
    </source>
</evidence>
<dbReference type="EnsemblMetazoa" id="CapteT191990">
    <property type="protein sequence ID" value="CapteP191990"/>
    <property type="gene ID" value="CapteG191990"/>
</dbReference>
<dbReference type="Gene3D" id="1.50.10.10">
    <property type="match status" value="1"/>
</dbReference>
<dbReference type="EMBL" id="KB310836">
    <property type="protein sequence ID" value="ELT90603.1"/>
    <property type="molecule type" value="Genomic_DNA"/>
</dbReference>
<dbReference type="OMA" id="AAFKHSW"/>
<evidence type="ECO:0000256" key="20">
    <source>
        <dbReference type="PIRSR" id="PIRSR601382-3"/>
    </source>
</evidence>
<evidence type="ECO:0000256" key="13">
    <source>
        <dbReference type="ARBA" id="ARBA00023157"/>
    </source>
</evidence>
<evidence type="ECO:0000256" key="6">
    <source>
        <dbReference type="ARBA" id="ARBA00022723"/>
    </source>
</evidence>
<dbReference type="AlphaFoldDB" id="R7TA21"/>
<evidence type="ECO:0000256" key="3">
    <source>
        <dbReference type="ARBA" id="ARBA00004922"/>
    </source>
</evidence>
<dbReference type="OrthoDB" id="8118055at2759"/>
<evidence type="ECO:0000256" key="7">
    <source>
        <dbReference type="ARBA" id="ARBA00022801"/>
    </source>
</evidence>
<comment type="pathway">
    <text evidence="3">Protein modification; protein glycosylation.</text>
</comment>
<comment type="catalytic activity">
    <reaction evidence="16">
        <text>N(4)-(alpha-D-Man-(1-&gt;2)-alpha-D-Man-(1-&gt;2)-alpha-D-Man-(1-&gt;3)-[alpha-D-Man-(1-&gt;2)-alpha-D-Man-(1-&gt;3)-[alpha-D-Man-(1-&gt;2)-alpha-D-Man-(1-&gt;6)]-alpha-D-Man-(1-&gt;6)]-beta-D-Man-(1-&gt;4)-beta-D-GlcNAc-(1-&gt;4)-beta-D-GlcNAc)-L-asparaginyl-[protein] (N-glucan mannose isomer 9A1,2,3B1,2,3) + 4 H2O = N(4)-(alpha-D-Man-(1-&gt;3)-[alpha-D-Man-(1-&gt;3)-[alpha-D-Man-(1-&gt;6)]-alpha-D-Man-(1-&gt;6)]-beta-D-Man-(1-&gt;4)-beta-D-GlcNAc-(1-&gt;4)-beta-D-GlcNAc)-L-asparaginyl-[protein] (N-glucan mannose isomer 5A1,2) + 4 beta-D-mannose</text>
        <dbReference type="Rhea" id="RHEA:56008"/>
        <dbReference type="Rhea" id="RHEA-COMP:14356"/>
        <dbReference type="Rhea" id="RHEA-COMP:14367"/>
        <dbReference type="ChEBI" id="CHEBI:15377"/>
        <dbReference type="ChEBI" id="CHEBI:28563"/>
        <dbReference type="ChEBI" id="CHEBI:59087"/>
        <dbReference type="ChEBI" id="CHEBI:139493"/>
        <dbReference type="EC" id="3.2.1.113"/>
    </reaction>
</comment>
<keyword evidence="14 21" id="KW-0326">Glycosidase</keyword>
<protein>
    <recommendedName>
        <fullName evidence="21">alpha-1,2-Mannosidase</fullName>
        <ecNumber evidence="21">3.2.1.-</ecNumber>
    </recommendedName>
</protein>
<feature type="active site" description="Proton donor" evidence="18">
    <location>
        <position position="235"/>
    </location>
</feature>
<evidence type="ECO:0000256" key="10">
    <source>
        <dbReference type="ARBA" id="ARBA00022968"/>
    </source>
</evidence>
<dbReference type="Pfam" id="PF01532">
    <property type="entry name" value="Glyco_hydro_47"/>
    <property type="match status" value="1"/>
</dbReference>
<feature type="active site" description="Proton donor" evidence="18">
    <location>
        <position position="475"/>
    </location>
</feature>
<name>R7TA21_CAPTE</name>
<dbReference type="EC" id="3.2.1.-" evidence="21"/>
<keyword evidence="12 23" id="KW-0472">Membrane</keyword>
<feature type="binding site" evidence="19">
    <location>
        <position position="591"/>
    </location>
    <ligand>
        <name>Ca(2+)</name>
        <dbReference type="ChEBI" id="CHEBI:29108"/>
    </ligand>
</feature>
<evidence type="ECO:0000256" key="21">
    <source>
        <dbReference type="RuleBase" id="RU361193"/>
    </source>
</evidence>
<comment type="similarity">
    <text evidence="4 21">Belongs to the glycosyl hydrolase 47 family.</text>
</comment>
<dbReference type="GO" id="GO:0010498">
    <property type="term" value="P:proteasomal protein catabolic process"/>
    <property type="evidence" value="ECO:0007669"/>
    <property type="project" value="UniProtKB-ARBA"/>
</dbReference>